<protein>
    <recommendedName>
        <fullName evidence="3">CCHC-type domain-containing protein</fullName>
    </recommendedName>
</protein>
<dbReference type="SMART" id="SM00343">
    <property type="entry name" value="ZnF_C2HC"/>
    <property type="match status" value="1"/>
</dbReference>
<feature type="transmembrane region" description="Helical" evidence="2">
    <location>
        <begin position="129"/>
        <end position="156"/>
    </location>
</feature>
<evidence type="ECO:0000259" key="3">
    <source>
        <dbReference type="PROSITE" id="PS50158"/>
    </source>
</evidence>
<keyword evidence="5" id="KW-1185">Reference proteome</keyword>
<dbReference type="AlphaFoldDB" id="A0A8B6CL97"/>
<dbReference type="GO" id="GO:0003676">
    <property type="term" value="F:nucleic acid binding"/>
    <property type="evidence" value="ECO:0007669"/>
    <property type="project" value="InterPro"/>
</dbReference>
<keyword evidence="2" id="KW-1133">Transmembrane helix</keyword>
<keyword evidence="2" id="KW-0812">Transmembrane</keyword>
<feature type="transmembrane region" description="Helical" evidence="2">
    <location>
        <begin position="105"/>
        <end position="123"/>
    </location>
</feature>
<dbReference type="PANTHER" id="PTHR11360">
    <property type="entry name" value="MONOCARBOXYLATE TRANSPORTER"/>
    <property type="match status" value="1"/>
</dbReference>
<keyword evidence="1" id="KW-0863">Zinc-finger</keyword>
<feature type="transmembrane region" description="Helical" evidence="2">
    <location>
        <begin position="163"/>
        <end position="187"/>
    </location>
</feature>
<gene>
    <name evidence="4" type="ORF">MGAL_10B032522</name>
</gene>
<dbReference type="PANTHER" id="PTHR11360:SF251">
    <property type="entry name" value="MAJOR FACILITATOR SUPERFAMILY (MFS) PROFILE DOMAIN-CONTAINING PROTEIN"/>
    <property type="match status" value="1"/>
</dbReference>
<keyword evidence="2" id="KW-0472">Membrane</keyword>
<dbReference type="InterPro" id="IPR001878">
    <property type="entry name" value="Znf_CCHC"/>
</dbReference>
<dbReference type="OrthoDB" id="6286464at2759"/>
<evidence type="ECO:0000313" key="4">
    <source>
        <dbReference type="EMBL" id="VDI06900.1"/>
    </source>
</evidence>
<keyword evidence="1" id="KW-0479">Metal-binding</keyword>
<dbReference type="InterPro" id="IPR011701">
    <property type="entry name" value="MFS"/>
</dbReference>
<evidence type="ECO:0000256" key="1">
    <source>
        <dbReference type="PROSITE-ProRule" id="PRU00047"/>
    </source>
</evidence>
<proteinExistence type="predicted"/>
<dbReference type="InterPro" id="IPR036259">
    <property type="entry name" value="MFS_trans_sf"/>
</dbReference>
<feature type="transmembrane region" description="Helical" evidence="2">
    <location>
        <begin position="193"/>
        <end position="213"/>
    </location>
</feature>
<dbReference type="Gene3D" id="4.10.60.10">
    <property type="entry name" value="Zinc finger, CCHC-type"/>
    <property type="match status" value="1"/>
</dbReference>
<dbReference type="SUPFAM" id="SSF103473">
    <property type="entry name" value="MFS general substrate transporter"/>
    <property type="match status" value="1"/>
</dbReference>
<organism evidence="4 5">
    <name type="scientific">Mytilus galloprovincialis</name>
    <name type="common">Mediterranean mussel</name>
    <dbReference type="NCBI Taxonomy" id="29158"/>
    <lineage>
        <taxon>Eukaryota</taxon>
        <taxon>Metazoa</taxon>
        <taxon>Spiralia</taxon>
        <taxon>Lophotrochozoa</taxon>
        <taxon>Mollusca</taxon>
        <taxon>Bivalvia</taxon>
        <taxon>Autobranchia</taxon>
        <taxon>Pteriomorphia</taxon>
        <taxon>Mytilida</taxon>
        <taxon>Mytiloidea</taxon>
        <taxon>Mytilidae</taxon>
        <taxon>Mytilinae</taxon>
        <taxon>Mytilus</taxon>
    </lineage>
</organism>
<reference evidence="4" key="1">
    <citation type="submission" date="2018-11" db="EMBL/GenBank/DDBJ databases">
        <authorList>
            <person name="Alioto T."/>
            <person name="Alioto T."/>
        </authorList>
    </citation>
    <scope>NUCLEOTIDE SEQUENCE</scope>
</reference>
<dbReference type="GO" id="GO:0022857">
    <property type="term" value="F:transmembrane transporter activity"/>
    <property type="evidence" value="ECO:0007669"/>
    <property type="project" value="InterPro"/>
</dbReference>
<name>A0A8B6CL97_MYTGA</name>
<dbReference type="InterPro" id="IPR050327">
    <property type="entry name" value="Proton-linked_MCT"/>
</dbReference>
<sequence length="243" mass="26931">MDVEDIKQDLNEIKDLFKTEKQERENFGPLNRHNVRKKDQFKANNSNRVNTCYSCHQEGHYSRDCPFSRGKRGKPENMNTFGGNPQFGFTRPLASGLSNRFTERVLIMASGVILALSMVLTGLSPNVIYVFLSFGICGGIGRSFAYCPAIVMLGIYFKKKQGIVTGIAASGCGVGRFAMSLLVPLLFRYFDFRGAFILMGGIALQIVVMGALMRPLSVTKTKIISESNRSPDIDPLLQLGNLE</sequence>
<dbReference type="Proteomes" id="UP000596742">
    <property type="component" value="Unassembled WGS sequence"/>
</dbReference>
<keyword evidence="1" id="KW-0862">Zinc</keyword>
<dbReference type="PROSITE" id="PS50158">
    <property type="entry name" value="ZF_CCHC"/>
    <property type="match status" value="1"/>
</dbReference>
<dbReference type="Pfam" id="PF00098">
    <property type="entry name" value="zf-CCHC"/>
    <property type="match status" value="1"/>
</dbReference>
<dbReference type="Gene3D" id="1.20.1250.20">
    <property type="entry name" value="MFS general substrate transporter like domains"/>
    <property type="match status" value="1"/>
</dbReference>
<feature type="domain" description="CCHC-type" evidence="3">
    <location>
        <begin position="52"/>
        <end position="66"/>
    </location>
</feature>
<accession>A0A8B6CL97</accession>
<evidence type="ECO:0000256" key="2">
    <source>
        <dbReference type="SAM" id="Phobius"/>
    </source>
</evidence>
<comment type="caution">
    <text evidence="4">The sequence shown here is derived from an EMBL/GenBank/DDBJ whole genome shotgun (WGS) entry which is preliminary data.</text>
</comment>
<dbReference type="GO" id="GO:0008270">
    <property type="term" value="F:zinc ion binding"/>
    <property type="evidence" value="ECO:0007669"/>
    <property type="project" value="UniProtKB-KW"/>
</dbReference>
<evidence type="ECO:0000313" key="5">
    <source>
        <dbReference type="Proteomes" id="UP000596742"/>
    </source>
</evidence>
<dbReference type="SUPFAM" id="SSF57756">
    <property type="entry name" value="Retrovirus zinc finger-like domains"/>
    <property type="match status" value="1"/>
</dbReference>
<dbReference type="Pfam" id="PF07690">
    <property type="entry name" value="MFS_1"/>
    <property type="match status" value="1"/>
</dbReference>
<dbReference type="EMBL" id="UYJE01001985">
    <property type="protein sequence ID" value="VDI06900.1"/>
    <property type="molecule type" value="Genomic_DNA"/>
</dbReference>
<dbReference type="InterPro" id="IPR036875">
    <property type="entry name" value="Znf_CCHC_sf"/>
</dbReference>